<evidence type="ECO:0000256" key="1">
    <source>
        <dbReference type="SAM" id="MobiDB-lite"/>
    </source>
</evidence>
<evidence type="ECO:0000313" key="3">
    <source>
        <dbReference type="EMBL" id="PNF41422.1"/>
    </source>
</evidence>
<comment type="caution">
    <text evidence="3">The sequence shown here is derived from an EMBL/GenBank/DDBJ whole genome shotgun (WGS) entry which is preliminary data.</text>
</comment>
<dbReference type="InterPro" id="IPR031827">
    <property type="entry name" value="DUF4746"/>
</dbReference>
<evidence type="ECO:0000259" key="2">
    <source>
        <dbReference type="Pfam" id="PF15928"/>
    </source>
</evidence>
<feature type="domain" description="DUF4746" evidence="2">
    <location>
        <begin position="3"/>
        <end position="128"/>
    </location>
</feature>
<sequence length="203" mass="22740">MKFFPKFAEKYKLPPQPTLPPVITIVFDAVKSLEVNEMMQNFQDEIITTGYFTGPDPSSAIKLATTQEQYEQHNKQDGETLVIVVSRRRSDPLLSFCQLGPIYISDNVDDGKKDYEAFFPEDEEEKEEFSPEKPQKTSKLEVTIPQYKGEDDEISEYTCEKGEMSVPHSNEVSGCLSSTIGQTPSSKVCGEQAPAQEAVNPEA</sequence>
<organism evidence="3 4">
    <name type="scientific">Cryptotermes secundus</name>
    <dbReference type="NCBI Taxonomy" id="105785"/>
    <lineage>
        <taxon>Eukaryota</taxon>
        <taxon>Metazoa</taxon>
        <taxon>Ecdysozoa</taxon>
        <taxon>Arthropoda</taxon>
        <taxon>Hexapoda</taxon>
        <taxon>Insecta</taxon>
        <taxon>Pterygota</taxon>
        <taxon>Neoptera</taxon>
        <taxon>Polyneoptera</taxon>
        <taxon>Dictyoptera</taxon>
        <taxon>Blattodea</taxon>
        <taxon>Blattoidea</taxon>
        <taxon>Termitoidae</taxon>
        <taxon>Kalotermitidae</taxon>
        <taxon>Cryptotermitinae</taxon>
        <taxon>Cryptotermes</taxon>
    </lineage>
</organism>
<feature type="region of interest" description="Disordered" evidence="1">
    <location>
        <begin position="181"/>
        <end position="203"/>
    </location>
</feature>
<dbReference type="Pfam" id="PF15928">
    <property type="entry name" value="DUF4746"/>
    <property type="match status" value="1"/>
</dbReference>
<dbReference type="OrthoDB" id="10263751at2759"/>
<protein>
    <recommendedName>
        <fullName evidence="2">DUF4746 domain-containing protein</fullName>
    </recommendedName>
</protein>
<dbReference type="Proteomes" id="UP000235965">
    <property type="component" value="Unassembled WGS sequence"/>
</dbReference>
<dbReference type="AlphaFoldDB" id="A0A2J7RKR6"/>
<proteinExistence type="predicted"/>
<reference evidence="3 4" key="1">
    <citation type="submission" date="2017-12" db="EMBL/GenBank/DDBJ databases">
        <title>Hemimetabolous genomes reveal molecular basis of termite eusociality.</title>
        <authorList>
            <person name="Harrison M.C."/>
            <person name="Jongepier E."/>
            <person name="Robertson H.M."/>
            <person name="Arning N."/>
            <person name="Bitard-Feildel T."/>
            <person name="Chao H."/>
            <person name="Childers C.P."/>
            <person name="Dinh H."/>
            <person name="Doddapaneni H."/>
            <person name="Dugan S."/>
            <person name="Gowin J."/>
            <person name="Greiner C."/>
            <person name="Han Y."/>
            <person name="Hu H."/>
            <person name="Hughes D.S.T."/>
            <person name="Huylmans A.-K."/>
            <person name="Kemena C."/>
            <person name="Kremer L.P.M."/>
            <person name="Lee S.L."/>
            <person name="Lopez-Ezquerra A."/>
            <person name="Mallet L."/>
            <person name="Monroy-Kuhn J.M."/>
            <person name="Moser A."/>
            <person name="Murali S.C."/>
            <person name="Muzny D.M."/>
            <person name="Otani S."/>
            <person name="Piulachs M.-D."/>
            <person name="Poelchau M."/>
            <person name="Qu J."/>
            <person name="Schaub F."/>
            <person name="Wada-Katsumata A."/>
            <person name="Worley K.C."/>
            <person name="Xie Q."/>
            <person name="Ylla G."/>
            <person name="Poulsen M."/>
            <person name="Gibbs R.A."/>
            <person name="Schal C."/>
            <person name="Richards S."/>
            <person name="Belles X."/>
            <person name="Korb J."/>
            <person name="Bornberg-Bauer E."/>
        </authorList>
    </citation>
    <scope>NUCLEOTIDE SEQUENCE [LARGE SCALE GENOMIC DNA]</scope>
    <source>
        <tissue evidence="3">Whole body</tissue>
    </source>
</reference>
<name>A0A2J7RKR6_9NEOP</name>
<accession>A0A2J7RKR6</accession>
<evidence type="ECO:0000313" key="4">
    <source>
        <dbReference type="Proteomes" id="UP000235965"/>
    </source>
</evidence>
<gene>
    <name evidence="3" type="ORF">B7P43_G14117</name>
</gene>
<keyword evidence="4" id="KW-1185">Reference proteome</keyword>
<dbReference type="EMBL" id="NEVH01002711">
    <property type="protein sequence ID" value="PNF41422.1"/>
    <property type="molecule type" value="Genomic_DNA"/>
</dbReference>